<dbReference type="RefSeq" id="WP_309900015.1">
    <property type="nucleotide sequence ID" value="NZ_JAVDRF010000003.1"/>
</dbReference>
<gene>
    <name evidence="1" type="ORF">J2739_001441</name>
</gene>
<keyword evidence="2" id="KW-1185">Reference proteome</keyword>
<evidence type="ECO:0000313" key="2">
    <source>
        <dbReference type="Proteomes" id="UP001184230"/>
    </source>
</evidence>
<accession>A0ABU1NB41</accession>
<protein>
    <recommendedName>
        <fullName evidence="3">DUF4260 domain-containing protein</fullName>
    </recommendedName>
</protein>
<proteinExistence type="predicted"/>
<evidence type="ECO:0008006" key="3">
    <source>
        <dbReference type="Google" id="ProtNLM"/>
    </source>
</evidence>
<dbReference type="InterPro" id="IPR025356">
    <property type="entry name" value="DUF4260"/>
</dbReference>
<name>A0ABU1NB41_9BURK</name>
<sequence>MLRLEGLAVLAAAVAAYQYLGASWGAFAMLFLLPDLSFLGYLAGPRVGAAAYNAAHSYIGPVALLTSGLVGERPAVLAFGLIWAAHIGLDRALGYGLKYGSEFGATHLGRIGRTDPW</sequence>
<comment type="caution">
    <text evidence="1">The sequence shown here is derived from an EMBL/GenBank/DDBJ whole genome shotgun (WGS) entry which is preliminary data.</text>
</comment>
<evidence type="ECO:0000313" key="1">
    <source>
        <dbReference type="EMBL" id="MDR6535671.1"/>
    </source>
</evidence>
<dbReference type="Proteomes" id="UP001184230">
    <property type="component" value="Unassembled WGS sequence"/>
</dbReference>
<dbReference type="Pfam" id="PF14079">
    <property type="entry name" value="DUF4260"/>
    <property type="match status" value="1"/>
</dbReference>
<reference evidence="1 2" key="1">
    <citation type="submission" date="2023-07" db="EMBL/GenBank/DDBJ databases">
        <title>Sorghum-associated microbial communities from plants grown in Nebraska, USA.</title>
        <authorList>
            <person name="Schachtman D."/>
        </authorList>
    </citation>
    <scope>NUCLEOTIDE SEQUENCE [LARGE SCALE GENOMIC DNA]</scope>
    <source>
        <strain evidence="1 2">DS1781</strain>
    </source>
</reference>
<organism evidence="1 2">
    <name type="scientific">Variovorax soli</name>
    <dbReference type="NCBI Taxonomy" id="376815"/>
    <lineage>
        <taxon>Bacteria</taxon>
        <taxon>Pseudomonadati</taxon>
        <taxon>Pseudomonadota</taxon>
        <taxon>Betaproteobacteria</taxon>
        <taxon>Burkholderiales</taxon>
        <taxon>Comamonadaceae</taxon>
        <taxon>Variovorax</taxon>
    </lineage>
</organism>
<dbReference type="EMBL" id="JAVDRF010000003">
    <property type="protein sequence ID" value="MDR6535671.1"/>
    <property type="molecule type" value="Genomic_DNA"/>
</dbReference>